<name>A0A2Z6B3Q4_9BACT</name>
<dbReference type="OrthoDB" id="6477274at2"/>
<dbReference type="InterPro" id="IPR031339">
    <property type="entry name" value="DUF4942"/>
</dbReference>
<keyword evidence="2" id="KW-0614">Plasmid</keyword>
<dbReference type="AlphaFoldDB" id="A0A2Z6B3Q4"/>
<feature type="domain" description="DUF4942" evidence="1">
    <location>
        <begin position="72"/>
        <end position="260"/>
    </location>
</feature>
<dbReference type="EMBL" id="AP017379">
    <property type="protein sequence ID" value="BBD10137.1"/>
    <property type="molecule type" value="Genomic_DNA"/>
</dbReference>
<evidence type="ECO:0000259" key="1">
    <source>
        <dbReference type="Pfam" id="PF13708"/>
    </source>
</evidence>
<accession>A0A2Z6B3Q4</accession>
<evidence type="ECO:0000313" key="2">
    <source>
        <dbReference type="EMBL" id="BBD10137.1"/>
    </source>
</evidence>
<geneLocation type="plasmid" evidence="3">
    <name>pdfe dna</name>
</geneLocation>
<protein>
    <recommendedName>
        <fullName evidence="1">DUF4942 domain-containing protein</fullName>
    </recommendedName>
</protein>
<dbReference type="RefSeq" id="WP_126381635.1">
    <property type="nucleotide sequence ID" value="NZ_AP017379.1"/>
</dbReference>
<reference evidence="2 3" key="1">
    <citation type="journal article" date="2018" name="Sci. Adv.">
        <title>Multi-heme cytochromes provide a pathway for survival in energy-limited environments.</title>
        <authorList>
            <person name="Deng X."/>
            <person name="Dohmae N."/>
            <person name="Nealson K.H."/>
            <person name="Hashimoto K."/>
            <person name="Okamoto A."/>
        </authorList>
    </citation>
    <scope>NUCLEOTIDE SEQUENCE [LARGE SCALE GENOMIC DNA]</scope>
    <source>
        <strain evidence="2 3">IS5</strain>
        <plasmid evidence="3">pdfe dna</plasmid>
    </source>
</reference>
<dbReference type="KEGG" id="dfl:DFE_A0036"/>
<dbReference type="Proteomes" id="UP000269883">
    <property type="component" value="Plasmid pDFE"/>
</dbReference>
<dbReference type="Pfam" id="PF13708">
    <property type="entry name" value="DUF4942"/>
    <property type="match status" value="1"/>
</dbReference>
<evidence type="ECO:0000313" key="3">
    <source>
        <dbReference type="Proteomes" id="UP000269883"/>
    </source>
</evidence>
<gene>
    <name evidence="2" type="ORF">DFE_A0036</name>
</gene>
<keyword evidence="3" id="KW-1185">Reference proteome</keyword>
<sequence length="269" mass="30417">MTTALIPRQTLAALVENHDKVTGLVAQAFKLLGEAQKLNTATLGGFSSYLLSERLRRFDLNDAEKSSTKTLEHIKEQHWHYAIKLTGIRNLMSSDDKARMDRMFENHKTPSFDLGNLASTLQGLAENQSEIFSAAISETHKALRLYAANYKTNSTFKVGDKVIINHCVEFSQYGDSVRWYLDDHRKHLLFDLDKVFHFLEGQGFPEYPGNFTTAIEAAMKEKATNCETSYFKAKWFKKGTIHIEFKSPALVKGFNRIAAEGSNELGNEV</sequence>
<proteinExistence type="predicted"/>
<organism evidence="2 3">
    <name type="scientific">Desulfovibrio ferrophilus</name>
    <dbReference type="NCBI Taxonomy" id="241368"/>
    <lineage>
        <taxon>Bacteria</taxon>
        <taxon>Pseudomonadati</taxon>
        <taxon>Thermodesulfobacteriota</taxon>
        <taxon>Desulfovibrionia</taxon>
        <taxon>Desulfovibrionales</taxon>
        <taxon>Desulfovibrionaceae</taxon>
        <taxon>Desulfovibrio</taxon>
    </lineage>
</organism>